<name>A0A9W4XGC6_9ASCO</name>
<keyword evidence="3" id="KW-0809">Transit peptide</keyword>
<dbReference type="InterPro" id="IPR052405">
    <property type="entry name" value="Mito_Transl_Release_Factor"/>
</dbReference>
<dbReference type="Proteomes" id="UP001152885">
    <property type="component" value="Unassembled WGS sequence"/>
</dbReference>
<dbReference type="Pfam" id="PF00472">
    <property type="entry name" value="RF-1"/>
    <property type="match status" value="1"/>
</dbReference>
<accession>A0A9W4XGC6</accession>
<dbReference type="InterPro" id="IPR045853">
    <property type="entry name" value="Pep_chain_release_fac_I_sf"/>
</dbReference>
<dbReference type="InterPro" id="IPR000352">
    <property type="entry name" value="Pep_chain_release_fac_I"/>
</dbReference>
<sequence length="159" mass="18316">MFKRHISITSCLYSIPKKNKLPPRPKWLIKEDEIKEKFLKGGSGPGGQKINKCNSKVQLTHIPTGIVVTCQATRSQQQNRDKARELLALKLDDLYNAENSRNNIIHDRQLKLKQSKAKKANRKYKKLEEEKDTPSTPEEVIMDPDQEFDEFIKSAKVDV</sequence>
<keyword evidence="8" id="KW-1185">Reference proteome</keyword>
<evidence type="ECO:0000313" key="7">
    <source>
        <dbReference type="EMBL" id="CAI5757720.1"/>
    </source>
</evidence>
<dbReference type="SUPFAM" id="SSF75620">
    <property type="entry name" value="Release factor"/>
    <property type="match status" value="1"/>
</dbReference>
<evidence type="ECO:0000256" key="5">
    <source>
        <dbReference type="SAM" id="MobiDB-lite"/>
    </source>
</evidence>
<dbReference type="GO" id="GO:0003747">
    <property type="term" value="F:translation release factor activity"/>
    <property type="evidence" value="ECO:0007669"/>
    <property type="project" value="InterPro"/>
</dbReference>
<keyword evidence="4" id="KW-0496">Mitochondrion</keyword>
<protein>
    <recommendedName>
        <fullName evidence="6">Prokaryotic-type class I peptide chain release factors domain-containing protein</fullName>
    </recommendedName>
</protein>
<evidence type="ECO:0000259" key="6">
    <source>
        <dbReference type="Pfam" id="PF00472"/>
    </source>
</evidence>
<dbReference type="PANTHER" id="PTHR46203">
    <property type="entry name" value="PROBABLE PEPTIDE CHAIN RELEASE FACTOR C12ORF65"/>
    <property type="match status" value="1"/>
</dbReference>
<gene>
    <name evidence="7" type="ORF">CANVERA_P2233</name>
</gene>
<comment type="caution">
    <text evidence="7">The sequence shown here is derived from an EMBL/GenBank/DDBJ whole genome shotgun (WGS) entry which is preliminary data.</text>
</comment>
<proteinExistence type="inferred from homology"/>
<dbReference type="GO" id="GO:0005739">
    <property type="term" value="C:mitochondrion"/>
    <property type="evidence" value="ECO:0007669"/>
    <property type="project" value="UniProtKB-SubCell"/>
</dbReference>
<dbReference type="OrthoDB" id="277888at2759"/>
<feature type="domain" description="Prokaryotic-type class I peptide chain release factors" evidence="6">
    <location>
        <begin position="29"/>
        <end position="128"/>
    </location>
</feature>
<comment type="subcellular location">
    <subcellularLocation>
        <location evidence="1">Mitochondrion</location>
    </subcellularLocation>
</comment>
<reference evidence="7" key="1">
    <citation type="submission" date="2022-12" db="EMBL/GenBank/DDBJ databases">
        <authorList>
            <person name="Brejova B."/>
        </authorList>
    </citation>
    <scope>NUCLEOTIDE SEQUENCE</scope>
</reference>
<evidence type="ECO:0000256" key="3">
    <source>
        <dbReference type="ARBA" id="ARBA00022946"/>
    </source>
</evidence>
<dbReference type="GO" id="GO:0032543">
    <property type="term" value="P:mitochondrial translation"/>
    <property type="evidence" value="ECO:0007669"/>
    <property type="project" value="UniProtKB-ARBA"/>
</dbReference>
<feature type="region of interest" description="Disordered" evidence="5">
    <location>
        <begin position="115"/>
        <end position="141"/>
    </location>
</feature>
<dbReference type="PANTHER" id="PTHR46203:SF1">
    <property type="entry name" value="MITOCHONDRIAL TRANSLATION RELEASE FACTOR IN RESCUE"/>
    <property type="match status" value="1"/>
</dbReference>
<dbReference type="EMBL" id="CANTUO010000002">
    <property type="protein sequence ID" value="CAI5757720.1"/>
    <property type="molecule type" value="Genomic_DNA"/>
</dbReference>
<feature type="compositionally biased region" description="Basic residues" evidence="5">
    <location>
        <begin position="115"/>
        <end position="125"/>
    </location>
</feature>
<dbReference type="AlphaFoldDB" id="A0A9W4XGC6"/>
<evidence type="ECO:0000256" key="1">
    <source>
        <dbReference type="ARBA" id="ARBA00004173"/>
    </source>
</evidence>
<dbReference type="Gene3D" id="3.30.160.20">
    <property type="match status" value="1"/>
</dbReference>
<comment type="similarity">
    <text evidence="2">Belongs to the prokaryotic/mitochondrial release factor family.</text>
</comment>
<evidence type="ECO:0000256" key="2">
    <source>
        <dbReference type="ARBA" id="ARBA00010835"/>
    </source>
</evidence>
<organism evidence="7 8">
    <name type="scientific">Candida verbasci</name>
    <dbReference type="NCBI Taxonomy" id="1227364"/>
    <lineage>
        <taxon>Eukaryota</taxon>
        <taxon>Fungi</taxon>
        <taxon>Dikarya</taxon>
        <taxon>Ascomycota</taxon>
        <taxon>Saccharomycotina</taxon>
        <taxon>Pichiomycetes</taxon>
        <taxon>Debaryomycetaceae</taxon>
        <taxon>Candida/Lodderomyces clade</taxon>
        <taxon>Candida</taxon>
    </lineage>
</organism>
<evidence type="ECO:0000313" key="8">
    <source>
        <dbReference type="Proteomes" id="UP001152885"/>
    </source>
</evidence>
<evidence type="ECO:0000256" key="4">
    <source>
        <dbReference type="ARBA" id="ARBA00023128"/>
    </source>
</evidence>
<dbReference type="FunFam" id="3.30.160.20:FF:000065">
    <property type="entry name" value="Peptidyl-tRNA hydrolase domain protein"/>
    <property type="match status" value="1"/>
</dbReference>